<dbReference type="SUPFAM" id="SSF53300">
    <property type="entry name" value="vWA-like"/>
    <property type="match status" value="1"/>
</dbReference>
<sequence>MNKPSVTVEAGQVSSDAAKEPEPSGSLMAESVAMLNFYPSFPAGQEQTNCGEFIFVVDRSGSMECPMNSEPNAPQRIQSAKETLVLLLKSLPLGCYFNIFGFGSDFESFFMESKEYTQQSMEEAVTKVNEMKANFGGTEILRPLKKIYGTAGMPDHPRQVFLFTDGEVGNTKEVVNEVQKNSNTHRCFTFGIGEGASTSLIKGMARAGSGIFEFITGKDRMQTKVLRALKCSLQPIVKNVSLTWSLPSGMEAILLSKVPTAIFQGQKSIIYAQLKGKVETEAEGEVCLQYNFKDELLKNPICFPLKVEKIERPTIHRLAAKCLISELESGNDSKSEEVKKKILETSLQSTVISSLTAFVAVNKDTKTPVEGPPIQRDIPAPGFMQFSARAYRSAPMACNAGSPRPKMLMACRSPPGGMQMPCGAAPMMTAKKHRSAMPAPGRIQSQSSASDGVPYGSPAMDCSPAADTAAVKETPTFVRLISLQNADGSWNLNPEFCSILGKSQQDISNKNPDQNMDSSVWATVLALIWLHASCLDQKEEWELLEYKAMSWLKAKAGSSLDQFVRAGNELLKSSVDPKVFGL</sequence>
<dbReference type="AlphaFoldDB" id="A0A8J6FI11"/>
<dbReference type="PANTHER" id="PTHR45737">
    <property type="entry name" value="VON WILLEBRAND FACTOR A DOMAIN-CONTAINING PROTEIN 5A"/>
    <property type="match status" value="1"/>
</dbReference>
<reference evidence="3" key="1">
    <citation type="thesis" date="2020" institute="ProQuest LLC" country="789 East Eisenhower Parkway, Ann Arbor, MI, USA">
        <title>Comparative Genomics and Chromosome Evolution.</title>
        <authorList>
            <person name="Mudd A.B."/>
        </authorList>
    </citation>
    <scope>NUCLEOTIDE SEQUENCE</scope>
    <source>
        <strain evidence="3">HN-11 Male</strain>
        <tissue evidence="3">Kidney and liver</tissue>
    </source>
</reference>
<evidence type="ECO:0000259" key="2">
    <source>
        <dbReference type="PROSITE" id="PS50234"/>
    </source>
</evidence>
<proteinExistence type="predicted"/>
<evidence type="ECO:0000313" key="3">
    <source>
        <dbReference type="EMBL" id="KAG9488267.1"/>
    </source>
</evidence>
<evidence type="ECO:0000313" key="4">
    <source>
        <dbReference type="Proteomes" id="UP000770717"/>
    </source>
</evidence>
<protein>
    <recommendedName>
        <fullName evidence="2">VWFA domain-containing protein</fullName>
    </recommendedName>
</protein>
<dbReference type="Gene3D" id="3.40.50.410">
    <property type="entry name" value="von Willebrand factor, type A domain"/>
    <property type="match status" value="1"/>
</dbReference>
<dbReference type="OrthoDB" id="1729737at2759"/>
<organism evidence="3 4">
    <name type="scientific">Eleutherodactylus coqui</name>
    <name type="common">Puerto Rican coqui</name>
    <dbReference type="NCBI Taxonomy" id="57060"/>
    <lineage>
        <taxon>Eukaryota</taxon>
        <taxon>Metazoa</taxon>
        <taxon>Chordata</taxon>
        <taxon>Craniata</taxon>
        <taxon>Vertebrata</taxon>
        <taxon>Euteleostomi</taxon>
        <taxon>Amphibia</taxon>
        <taxon>Batrachia</taxon>
        <taxon>Anura</taxon>
        <taxon>Neobatrachia</taxon>
        <taxon>Hyloidea</taxon>
        <taxon>Eleutherodactylidae</taxon>
        <taxon>Eleutherodactylinae</taxon>
        <taxon>Eleutherodactylus</taxon>
        <taxon>Eleutherodactylus</taxon>
    </lineage>
</organism>
<evidence type="ECO:0000256" key="1">
    <source>
        <dbReference type="SAM" id="MobiDB-lite"/>
    </source>
</evidence>
<accession>A0A8J6FI11</accession>
<gene>
    <name evidence="3" type="ORF">GDO78_007852</name>
</gene>
<name>A0A8J6FI11_ELECQ</name>
<dbReference type="InterPro" id="IPR036465">
    <property type="entry name" value="vWFA_dom_sf"/>
</dbReference>
<dbReference type="InterPro" id="IPR002035">
    <property type="entry name" value="VWF_A"/>
</dbReference>
<keyword evidence="4" id="KW-1185">Reference proteome</keyword>
<dbReference type="Proteomes" id="UP000770717">
    <property type="component" value="Unassembled WGS sequence"/>
</dbReference>
<dbReference type="EMBL" id="WNTK01000003">
    <property type="protein sequence ID" value="KAG9488267.1"/>
    <property type="molecule type" value="Genomic_DNA"/>
</dbReference>
<dbReference type="PANTHER" id="PTHR45737:SF6">
    <property type="entry name" value="VON WILLEBRAND FACTOR A DOMAIN-CONTAINING PROTEIN 5A"/>
    <property type="match status" value="1"/>
</dbReference>
<feature type="region of interest" description="Disordered" evidence="1">
    <location>
        <begin position="1"/>
        <end position="24"/>
    </location>
</feature>
<dbReference type="SMART" id="SM00327">
    <property type="entry name" value="VWA"/>
    <property type="match status" value="1"/>
</dbReference>
<comment type="caution">
    <text evidence="3">The sequence shown here is derived from an EMBL/GenBank/DDBJ whole genome shotgun (WGS) entry which is preliminary data.</text>
</comment>
<dbReference type="Pfam" id="PF13768">
    <property type="entry name" value="VWA_3"/>
    <property type="match status" value="1"/>
</dbReference>
<feature type="domain" description="VWFA" evidence="2">
    <location>
        <begin position="52"/>
        <end position="240"/>
    </location>
</feature>
<dbReference type="PROSITE" id="PS50234">
    <property type="entry name" value="VWFA"/>
    <property type="match status" value="1"/>
</dbReference>